<dbReference type="InterPro" id="IPR009078">
    <property type="entry name" value="Ferritin-like_SF"/>
</dbReference>
<dbReference type="Proteomes" id="UP000031866">
    <property type="component" value="Chromosome"/>
</dbReference>
<dbReference type="SUPFAM" id="SSF47240">
    <property type="entry name" value="Ferritin-like"/>
    <property type="match status" value="1"/>
</dbReference>
<dbReference type="STRING" id="1520.LF65_06130"/>
<dbReference type="RefSeq" id="WP_061114827.1">
    <property type="nucleotide sequence ID" value="NZ_CP010086.2"/>
</dbReference>
<dbReference type="KEGG" id="cbei:LF65_06130"/>
<evidence type="ECO:0000313" key="2">
    <source>
        <dbReference type="Proteomes" id="UP000031866"/>
    </source>
</evidence>
<dbReference type="EMBL" id="CP010086">
    <property type="protein sequence ID" value="AMK50379.1"/>
    <property type="molecule type" value="Genomic_DNA"/>
</dbReference>
<protein>
    <submittedName>
        <fullName evidence="1">Rubrerythrin family protein</fullName>
    </submittedName>
</protein>
<dbReference type="OrthoDB" id="1935723at2"/>
<sequence>MNYTIYDLIERFIDIEKNALDVYKKIEENAKEKNSKNIEIITRVIRKEEIKHIKYYEQLKEKFNYELNDTIDFYLYDKVVKLLYEFKSQIRIPHIDNAQDLIKYSLEFEKNSISLLLDIQGRLLGNLNDVYNNVYKIISNIIEEERRHEKMFSDLVLK</sequence>
<proteinExistence type="predicted"/>
<organism evidence="1 2">
    <name type="scientific">Clostridium beijerinckii</name>
    <name type="common">Clostridium MP</name>
    <dbReference type="NCBI Taxonomy" id="1520"/>
    <lineage>
        <taxon>Bacteria</taxon>
        <taxon>Bacillati</taxon>
        <taxon>Bacillota</taxon>
        <taxon>Clostridia</taxon>
        <taxon>Eubacteriales</taxon>
        <taxon>Clostridiaceae</taxon>
        <taxon>Clostridium</taxon>
    </lineage>
</organism>
<dbReference type="Gene3D" id="1.20.1260.10">
    <property type="match status" value="1"/>
</dbReference>
<reference evidence="2" key="1">
    <citation type="submission" date="2014-12" db="EMBL/GenBank/DDBJ databases">
        <title>Genome sequence of Clostridium beijerinckii strain 59B.</title>
        <authorList>
            <person name="Little G.T."/>
            <person name="Minton N.P."/>
        </authorList>
    </citation>
    <scope>NUCLEOTIDE SEQUENCE [LARGE SCALE GENOMIC DNA]</scope>
    <source>
        <strain evidence="2">59B</strain>
    </source>
</reference>
<accession>A0A140DMA8</accession>
<gene>
    <name evidence="1" type="ORF">LF65_06130</name>
</gene>
<dbReference type="AlphaFoldDB" id="A0A140DMA8"/>
<dbReference type="InterPro" id="IPR012347">
    <property type="entry name" value="Ferritin-like"/>
</dbReference>
<name>A0A140DMA8_CLOBE</name>
<evidence type="ECO:0000313" key="1">
    <source>
        <dbReference type="EMBL" id="AMK50379.1"/>
    </source>
</evidence>